<dbReference type="InterPro" id="IPR022385">
    <property type="entry name" value="Rhs_assc_core"/>
</dbReference>
<gene>
    <name evidence="2" type="ORF">ALQ51_04245</name>
</gene>
<evidence type="ECO:0000313" key="2">
    <source>
        <dbReference type="EMBL" id="RMN89816.1"/>
    </source>
</evidence>
<feature type="transmembrane region" description="Helical" evidence="1">
    <location>
        <begin position="177"/>
        <end position="199"/>
    </location>
</feature>
<feature type="transmembrane region" description="Helical" evidence="1">
    <location>
        <begin position="211"/>
        <end position="231"/>
    </location>
</feature>
<proteinExistence type="predicted"/>
<name>A0A3M3R046_PSECA</name>
<evidence type="ECO:0000313" key="3">
    <source>
        <dbReference type="Proteomes" id="UP000270524"/>
    </source>
</evidence>
<comment type="caution">
    <text evidence="2">The sequence shown here is derived from an EMBL/GenBank/DDBJ whole genome shotgun (WGS) entry which is preliminary data.</text>
</comment>
<dbReference type="AlphaFoldDB" id="A0A3M3R046"/>
<dbReference type="SUPFAM" id="SSF56399">
    <property type="entry name" value="ADP-ribosylation"/>
    <property type="match status" value="1"/>
</dbReference>
<evidence type="ECO:0008006" key="4">
    <source>
        <dbReference type="Google" id="ProtNLM"/>
    </source>
</evidence>
<sequence length="265" mass="27983">MHNATRLLVMPKQISMCQYRYDALDRLATRTSLARAVADASRQPGALPGFNGELIDSVTGHYLLGNGYRAYNPILMRFNSPDSLSPFGKGGLNAYAYCAGDPINRSDPTGHGFLEDLESSLYIGAAVLGGFVGLLAARSSISAVLKGVKVKPPVAASTHSFFQAPATRRAASTSEKISAVTGVTGLVATAAWAASFVLTKTDPDSPAIHPLRIAAIVIAYPTAGLRGWSVARSIRETQVKKAIPVLSSQKRLSGVSSIRDSPPRS</sequence>
<protein>
    <recommendedName>
        <fullName evidence="4">RHS repeat-associated core domain-containing protein</fullName>
    </recommendedName>
</protein>
<dbReference type="NCBIfam" id="TIGR03696">
    <property type="entry name" value="Rhs_assc_core"/>
    <property type="match status" value="1"/>
</dbReference>
<reference evidence="2 3" key="1">
    <citation type="submission" date="2018-08" db="EMBL/GenBank/DDBJ databases">
        <title>Recombination of ecologically and evolutionarily significant loci maintains genetic cohesion in the Pseudomonas syringae species complex.</title>
        <authorList>
            <person name="Dillon M."/>
            <person name="Thakur S."/>
            <person name="Almeida R.N.D."/>
            <person name="Weir B.S."/>
            <person name="Guttman D.S."/>
        </authorList>
    </citation>
    <scope>NUCLEOTIDE SEQUENCE [LARGE SCALE GENOMIC DNA]</scope>
    <source>
        <strain evidence="2 3">ICMP 15203</strain>
    </source>
</reference>
<organism evidence="2 3">
    <name type="scientific">Pseudomonas cannabina</name>
    <dbReference type="NCBI Taxonomy" id="86840"/>
    <lineage>
        <taxon>Bacteria</taxon>
        <taxon>Pseudomonadati</taxon>
        <taxon>Pseudomonadota</taxon>
        <taxon>Gammaproteobacteria</taxon>
        <taxon>Pseudomonadales</taxon>
        <taxon>Pseudomonadaceae</taxon>
        <taxon>Pseudomonas</taxon>
    </lineage>
</organism>
<keyword evidence="1" id="KW-1133">Transmembrane helix</keyword>
<dbReference type="Gene3D" id="2.180.10.10">
    <property type="entry name" value="RHS repeat-associated core"/>
    <property type="match status" value="1"/>
</dbReference>
<evidence type="ECO:0000256" key="1">
    <source>
        <dbReference type="SAM" id="Phobius"/>
    </source>
</evidence>
<accession>A0A3M3R046</accession>
<keyword evidence="1" id="KW-0472">Membrane</keyword>
<dbReference type="Proteomes" id="UP000270524">
    <property type="component" value="Unassembled WGS sequence"/>
</dbReference>
<keyword evidence="1" id="KW-0812">Transmembrane</keyword>
<feature type="transmembrane region" description="Helical" evidence="1">
    <location>
        <begin position="119"/>
        <end position="137"/>
    </location>
</feature>
<dbReference type="EMBL" id="RBPJ01000268">
    <property type="protein sequence ID" value="RMN89816.1"/>
    <property type="molecule type" value="Genomic_DNA"/>
</dbReference>